<dbReference type="PANTHER" id="PTHR30336:SF20">
    <property type="entry name" value="DUF218 DOMAIN-CONTAINING PROTEIN"/>
    <property type="match status" value="1"/>
</dbReference>
<dbReference type="PANTHER" id="PTHR30336">
    <property type="entry name" value="INNER MEMBRANE PROTEIN, PROBABLE PERMEASE"/>
    <property type="match status" value="1"/>
</dbReference>
<dbReference type="Gene3D" id="3.40.50.620">
    <property type="entry name" value="HUPs"/>
    <property type="match status" value="1"/>
</dbReference>
<proteinExistence type="predicted"/>
<dbReference type="STRING" id="1522312.GCA_900177895_00127"/>
<dbReference type="AlphaFoldDB" id="A0A238TGU8"/>
<keyword evidence="1" id="KW-1133">Transmembrane helix</keyword>
<keyword evidence="4" id="KW-1185">Reference proteome</keyword>
<dbReference type="Pfam" id="PF02698">
    <property type="entry name" value="DUF218"/>
    <property type="match status" value="1"/>
</dbReference>
<name>A0A238TGU8_9NEIS</name>
<keyword evidence="1" id="KW-0472">Membrane</keyword>
<dbReference type="EMBL" id="FXUV02000076">
    <property type="protein sequence ID" value="SNB83408.1"/>
    <property type="molecule type" value="Genomic_DNA"/>
</dbReference>
<evidence type="ECO:0000313" key="3">
    <source>
        <dbReference type="EMBL" id="SNB83408.1"/>
    </source>
</evidence>
<accession>A0A238TGU8</accession>
<evidence type="ECO:0000313" key="4">
    <source>
        <dbReference type="Proteomes" id="UP000215450"/>
    </source>
</evidence>
<dbReference type="CDD" id="cd06259">
    <property type="entry name" value="YdcF-like"/>
    <property type="match status" value="1"/>
</dbReference>
<dbReference type="GO" id="GO:0005886">
    <property type="term" value="C:plasma membrane"/>
    <property type="evidence" value="ECO:0007669"/>
    <property type="project" value="TreeGrafter"/>
</dbReference>
<sequence length="228" mass="25788">MFSGCLKTVYNILIMKTKATILQRIKKRLRYLCYGVGLSVFVVFLLQSWCAWQVYCYAQTLPEPVQHADAAVVLGAAAWGNNPSPVFKERINHALTLYQTGHVDKLIFTGGTPKEGYLTEAEVARKFALKQGVPKHDIVFENTSKDTVQNLANTRLLMQQHKINHIIIVSDPYHMARAMTIARDLGIRAEPSPTPTSRYLAASGKARWKFFLQESYGLLTYKLLRLVN</sequence>
<dbReference type="Proteomes" id="UP000215450">
    <property type="component" value="Unassembled WGS sequence"/>
</dbReference>
<dbReference type="InterPro" id="IPR003848">
    <property type="entry name" value="DUF218"/>
</dbReference>
<dbReference type="InterPro" id="IPR014729">
    <property type="entry name" value="Rossmann-like_a/b/a_fold"/>
</dbReference>
<protein>
    <submittedName>
        <fullName evidence="3">Vancomycin high temperature exclusion protein</fullName>
    </submittedName>
</protein>
<dbReference type="InterPro" id="IPR051599">
    <property type="entry name" value="Cell_Envelope_Assoc"/>
</dbReference>
<feature type="domain" description="DUF218" evidence="2">
    <location>
        <begin position="69"/>
        <end position="204"/>
    </location>
</feature>
<organism evidence="3 4">
    <name type="scientific">Kingella negevensis</name>
    <dbReference type="NCBI Taxonomy" id="1522312"/>
    <lineage>
        <taxon>Bacteria</taxon>
        <taxon>Pseudomonadati</taxon>
        <taxon>Pseudomonadota</taxon>
        <taxon>Betaproteobacteria</taxon>
        <taxon>Neisseriales</taxon>
        <taxon>Neisseriaceae</taxon>
        <taxon>Kingella</taxon>
    </lineage>
</organism>
<evidence type="ECO:0000256" key="1">
    <source>
        <dbReference type="SAM" id="Phobius"/>
    </source>
</evidence>
<evidence type="ECO:0000259" key="2">
    <source>
        <dbReference type="Pfam" id="PF02698"/>
    </source>
</evidence>
<feature type="transmembrane region" description="Helical" evidence="1">
    <location>
        <begin position="31"/>
        <end position="55"/>
    </location>
</feature>
<gene>
    <name evidence="3" type="ORF">KEBURONENSIS_00547</name>
</gene>
<keyword evidence="1" id="KW-0812">Transmembrane</keyword>
<comment type="caution">
    <text evidence="3">The sequence shown here is derived from an EMBL/GenBank/DDBJ whole genome shotgun (WGS) entry which is preliminary data.</text>
</comment>
<reference evidence="3" key="1">
    <citation type="submission" date="2017-06" db="EMBL/GenBank/DDBJ databases">
        <authorList>
            <person name="Laurent S."/>
        </authorList>
    </citation>
    <scope>NUCLEOTIDE SEQUENCE</scope>
    <source>
        <strain evidence="3">Kingella_eburonensis</strain>
    </source>
</reference>